<keyword evidence="2" id="KW-1185">Reference proteome</keyword>
<evidence type="ECO:0000313" key="1">
    <source>
        <dbReference type="EMBL" id="GBP23799.1"/>
    </source>
</evidence>
<reference evidence="1 2" key="1">
    <citation type="journal article" date="2019" name="Commun. Biol.">
        <title>The bagworm genome reveals a unique fibroin gene that provides high tensile strength.</title>
        <authorList>
            <person name="Kono N."/>
            <person name="Nakamura H."/>
            <person name="Ohtoshi R."/>
            <person name="Tomita M."/>
            <person name="Numata K."/>
            <person name="Arakawa K."/>
        </authorList>
    </citation>
    <scope>NUCLEOTIDE SEQUENCE [LARGE SCALE GENOMIC DNA]</scope>
</reference>
<accession>A0A4C1UBT6</accession>
<comment type="caution">
    <text evidence="1">The sequence shown here is derived from an EMBL/GenBank/DDBJ whole genome shotgun (WGS) entry which is preliminary data.</text>
</comment>
<evidence type="ECO:0000313" key="2">
    <source>
        <dbReference type="Proteomes" id="UP000299102"/>
    </source>
</evidence>
<dbReference type="AlphaFoldDB" id="A0A4C1UBT6"/>
<dbReference type="EMBL" id="BGZK01000153">
    <property type="protein sequence ID" value="GBP23799.1"/>
    <property type="molecule type" value="Genomic_DNA"/>
</dbReference>
<dbReference type="Proteomes" id="UP000299102">
    <property type="component" value="Unassembled WGS sequence"/>
</dbReference>
<organism evidence="1 2">
    <name type="scientific">Eumeta variegata</name>
    <name type="common">Bagworm moth</name>
    <name type="synonym">Eumeta japonica</name>
    <dbReference type="NCBI Taxonomy" id="151549"/>
    <lineage>
        <taxon>Eukaryota</taxon>
        <taxon>Metazoa</taxon>
        <taxon>Ecdysozoa</taxon>
        <taxon>Arthropoda</taxon>
        <taxon>Hexapoda</taxon>
        <taxon>Insecta</taxon>
        <taxon>Pterygota</taxon>
        <taxon>Neoptera</taxon>
        <taxon>Endopterygota</taxon>
        <taxon>Lepidoptera</taxon>
        <taxon>Glossata</taxon>
        <taxon>Ditrysia</taxon>
        <taxon>Tineoidea</taxon>
        <taxon>Psychidae</taxon>
        <taxon>Oiketicinae</taxon>
        <taxon>Eumeta</taxon>
    </lineage>
</organism>
<name>A0A4C1UBT6_EUMVA</name>
<sequence>MHAFALHQRRNRMNSFIDRPAMNLDPGRSFAFDHDTAPGPDLGRAVDSGSVFYSDSATESKPRRCAAAATRPHTEFDSAGLSLRGRYS</sequence>
<gene>
    <name evidence="1" type="ORF">EVAR_13757_1</name>
</gene>
<proteinExistence type="predicted"/>
<protein>
    <submittedName>
        <fullName evidence="1">Uncharacterized protein</fullName>
    </submittedName>
</protein>